<keyword evidence="6 7" id="KW-0539">Nucleus</keyword>
<evidence type="ECO:0000256" key="3">
    <source>
        <dbReference type="ARBA" id="ARBA00023015"/>
    </source>
</evidence>
<evidence type="ECO:0000256" key="6">
    <source>
        <dbReference type="ARBA" id="ARBA00023242"/>
    </source>
</evidence>
<reference evidence="10 11" key="1">
    <citation type="submission" date="2016-07" db="EMBL/GenBank/DDBJ databases">
        <title>Pervasive Adenine N6-methylation of Active Genes in Fungi.</title>
        <authorList>
            <consortium name="DOE Joint Genome Institute"/>
            <person name="Mondo S.J."/>
            <person name="Dannebaum R.O."/>
            <person name="Kuo R.C."/>
            <person name="Labutti K."/>
            <person name="Haridas S."/>
            <person name="Kuo A."/>
            <person name="Salamov A."/>
            <person name="Ahrendt S.R."/>
            <person name="Lipzen A."/>
            <person name="Sullivan W."/>
            <person name="Andreopoulos W.B."/>
            <person name="Clum A."/>
            <person name="Lindquist E."/>
            <person name="Daum C."/>
            <person name="Ramamoorthy G.K."/>
            <person name="Gryganskyi A."/>
            <person name="Culley D."/>
            <person name="Magnuson J.K."/>
            <person name="James T.Y."/>
            <person name="O'Malley M.A."/>
            <person name="Stajich J.E."/>
            <person name="Spatafora J.W."/>
            <person name="Visel A."/>
            <person name="Grigoriev I.V."/>
        </authorList>
    </citation>
    <scope>NUCLEOTIDE SEQUENCE [LARGE SCALE GENOMIC DNA]</scope>
    <source>
        <strain evidence="10 11">12-1054</strain>
    </source>
</reference>
<dbReference type="RefSeq" id="XP_040724081.1">
    <property type="nucleotide sequence ID" value="XM_040871394.1"/>
</dbReference>
<dbReference type="GO" id="GO:0032968">
    <property type="term" value="P:positive regulation of transcription elongation by RNA polymerase II"/>
    <property type="evidence" value="ECO:0007669"/>
    <property type="project" value="InterPro"/>
</dbReference>
<evidence type="ECO:0000256" key="2">
    <source>
        <dbReference type="ARBA" id="ARBA00005249"/>
    </source>
</evidence>
<feature type="region of interest" description="Disordered" evidence="9">
    <location>
        <begin position="1"/>
        <end position="37"/>
    </location>
</feature>
<dbReference type="STRING" id="56484.A0A1Y2F8I6"/>
<dbReference type="OMA" id="IPIMTTK"/>
<dbReference type="InterPro" id="IPR011039">
    <property type="entry name" value="TFIIF_interaction"/>
</dbReference>
<name>A0A1Y2F8I6_PROLT</name>
<feature type="compositionally biased region" description="Basic and acidic residues" evidence="9">
    <location>
        <begin position="345"/>
        <end position="369"/>
    </location>
</feature>
<dbReference type="OrthoDB" id="76676at2759"/>
<comment type="caution">
    <text evidence="10">The sequence shown here is derived from an EMBL/GenBank/DDBJ whole genome shotgun (WGS) entry which is preliminary data.</text>
</comment>
<dbReference type="AlphaFoldDB" id="A0A1Y2F8I6"/>
<feature type="compositionally biased region" description="Polar residues" evidence="9">
    <location>
        <begin position="421"/>
        <end position="439"/>
    </location>
</feature>
<dbReference type="InterPro" id="IPR008851">
    <property type="entry name" value="TFIIF-alpha"/>
</dbReference>
<feature type="region of interest" description="Disordered" evidence="9">
    <location>
        <begin position="53"/>
        <end position="75"/>
    </location>
</feature>
<dbReference type="PANTHER" id="PTHR13011:SF0">
    <property type="entry name" value="GENERAL TRANSCRIPTION FACTOR IIF SUBUNIT 1"/>
    <property type="match status" value="1"/>
</dbReference>
<accession>A0A1Y2F8I6</accession>
<dbReference type="GO" id="GO:0001096">
    <property type="term" value="F:TFIIF-class transcription factor complex binding"/>
    <property type="evidence" value="ECO:0007669"/>
    <property type="project" value="TreeGrafter"/>
</dbReference>
<protein>
    <recommendedName>
        <fullName evidence="7">Transcription initiation factor IIF subunit alpha</fullName>
    </recommendedName>
</protein>
<comment type="similarity">
    <text evidence="2 7">Belongs to the TFIIF alpha subunit family.</text>
</comment>
<dbReference type="Proteomes" id="UP000193685">
    <property type="component" value="Unassembled WGS sequence"/>
</dbReference>
<feature type="compositionally biased region" description="Low complexity" evidence="9">
    <location>
        <begin position="254"/>
        <end position="269"/>
    </location>
</feature>
<evidence type="ECO:0000256" key="9">
    <source>
        <dbReference type="SAM" id="MobiDB-lite"/>
    </source>
</evidence>
<dbReference type="GeneID" id="63787993"/>
<comment type="subcellular location">
    <subcellularLocation>
        <location evidence="1 7">Nucleus</location>
    </subcellularLocation>
</comment>
<feature type="compositionally biased region" description="Basic and acidic residues" evidence="9">
    <location>
        <begin position="275"/>
        <end position="288"/>
    </location>
</feature>
<keyword evidence="4 7" id="KW-0238">DNA-binding</keyword>
<feature type="region of interest" description="Disordered" evidence="9">
    <location>
        <begin position="253"/>
        <end position="297"/>
    </location>
</feature>
<evidence type="ECO:0000313" key="11">
    <source>
        <dbReference type="Proteomes" id="UP000193685"/>
    </source>
</evidence>
<evidence type="ECO:0000256" key="1">
    <source>
        <dbReference type="ARBA" id="ARBA00004123"/>
    </source>
</evidence>
<evidence type="ECO:0000313" key="10">
    <source>
        <dbReference type="EMBL" id="ORY79947.1"/>
    </source>
</evidence>
<evidence type="ECO:0000256" key="4">
    <source>
        <dbReference type="ARBA" id="ARBA00023125"/>
    </source>
</evidence>
<keyword evidence="5 7" id="KW-0804">Transcription</keyword>
<feature type="region of interest" description="Disordered" evidence="9">
    <location>
        <begin position="488"/>
        <end position="541"/>
    </location>
</feature>
<organism evidence="10 11">
    <name type="scientific">Protomyces lactucae-debilis</name>
    <dbReference type="NCBI Taxonomy" id="2754530"/>
    <lineage>
        <taxon>Eukaryota</taxon>
        <taxon>Fungi</taxon>
        <taxon>Dikarya</taxon>
        <taxon>Ascomycota</taxon>
        <taxon>Taphrinomycotina</taxon>
        <taxon>Taphrinomycetes</taxon>
        <taxon>Taphrinales</taxon>
        <taxon>Protomycetaceae</taxon>
        <taxon>Protomyces</taxon>
    </lineage>
</organism>
<gene>
    <name evidence="10" type="ORF">BCR37DRAFT_394013</name>
</gene>
<dbReference type="GO" id="GO:0006367">
    <property type="term" value="P:transcription initiation at RNA polymerase II promoter"/>
    <property type="evidence" value="ECO:0007669"/>
    <property type="project" value="InterPro"/>
</dbReference>
<dbReference type="EMBL" id="MCFI01000014">
    <property type="protein sequence ID" value="ORY79947.1"/>
    <property type="molecule type" value="Genomic_DNA"/>
</dbReference>
<feature type="region of interest" description="Disordered" evidence="9">
    <location>
        <begin position="328"/>
        <end position="463"/>
    </location>
</feature>
<evidence type="ECO:0000256" key="5">
    <source>
        <dbReference type="ARBA" id="ARBA00023163"/>
    </source>
</evidence>
<feature type="compositionally biased region" description="Low complexity" evidence="9">
    <location>
        <begin position="121"/>
        <end position="138"/>
    </location>
</feature>
<keyword evidence="8" id="KW-0175">Coiled coil</keyword>
<dbReference type="PANTHER" id="PTHR13011">
    <property type="entry name" value="TFIIF-ALPHA"/>
    <property type="match status" value="1"/>
</dbReference>
<dbReference type="SUPFAM" id="SSF50916">
    <property type="entry name" value="Rap30/74 interaction domains"/>
    <property type="match status" value="1"/>
</dbReference>
<sequence length="610" mass="67081">MSSLSIRAPKKKKPVPLAQRPVSSAAPTQAVKREPIDVPVDTRTWTEYKLRAGPTGPVVLSDRRQTGEAVQGSATRPGHKYNIMRFHGAKPIDPSTDLAQPVRLSRRDPYEEPVAAAVVADDGSETTPATAAAPSVAPDNVAPYAGAGSRRGNRKKTRQVYQADEQVYKLRTEERYPWILEDFEGKASYQGTLEGGQAHTYVFMTLSADGFDVTPVSKFYRFQPRARYSTLSIDEAEEKMGKARSLPRWFMREGGPSLPGSPAPAVAAPQHRMRTTTDNRKQNVKHEELEEELDFNEDFADDEEQHALVEDEEDNKELEERIKKEMLSANALGDADPNADDEEDSKQKAKLDKEGRRVQRFLERLEKNNMYESDSSNPYASSSTSEDEAEAKTSAAASVKGEEEKKSLDQLRDQNIRDQVNRLQNTSVTTYNTPQVSDGSSLSSRRPSASNLNNAKAAARARRHRPGLVTLRLPSAALVSFAHIPSSAAQAGSSLHKRRAGSDGYDSDRSQKKIRFQTGDVTSPGPASRQTSPLASPRHGSPVLVAGNESDLITAAELKEAIVSHGSVDMRSLLNLFKHKLARNKQNKKNMSSLLKEVGATLQNGVLVVK</sequence>
<feature type="coiled-coil region" evidence="8">
    <location>
        <begin position="301"/>
        <end position="328"/>
    </location>
</feature>
<dbReference type="GO" id="GO:0005674">
    <property type="term" value="C:transcription factor TFIIF complex"/>
    <property type="evidence" value="ECO:0007669"/>
    <property type="project" value="TreeGrafter"/>
</dbReference>
<dbReference type="GO" id="GO:0016251">
    <property type="term" value="F:RNA polymerase II general transcription initiation factor activity"/>
    <property type="evidence" value="ECO:0007669"/>
    <property type="project" value="TreeGrafter"/>
</dbReference>
<evidence type="ECO:0000256" key="8">
    <source>
        <dbReference type="SAM" id="Coils"/>
    </source>
</evidence>
<feature type="compositionally biased region" description="Low complexity" evidence="9">
    <location>
        <begin position="440"/>
        <end position="458"/>
    </location>
</feature>
<dbReference type="GO" id="GO:0003677">
    <property type="term" value="F:DNA binding"/>
    <property type="evidence" value="ECO:0007669"/>
    <property type="project" value="UniProtKB-KW"/>
</dbReference>
<feature type="compositionally biased region" description="Basic and acidic residues" evidence="9">
    <location>
        <begin position="400"/>
        <end position="420"/>
    </location>
</feature>
<keyword evidence="3 7" id="KW-0805">Transcription regulation</keyword>
<proteinExistence type="inferred from homology"/>
<comment type="function">
    <text evidence="7">TFIIF is a general transcription initiation factor that binds to RNA polymerase II and helps to recruit it to the initiation complex in collaboration with TFIIB. It promotes transcription elongation.</text>
</comment>
<feature type="compositionally biased region" description="Polar residues" evidence="9">
    <location>
        <begin position="370"/>
        <end position="379"/>
    </location>
</feature>
<evidence type="ECO:0000256" key="7">
    <source>
        <dbReference type="RuleBase" id="RU366044"/>
    </source>
</evidence>
<feature type="region of interest" description="Disordered" evidence="9">
    <location>
        <begin position="121"/>
        <end position="159"/>
    </location>
</feature>
<dbReference type="Pfam" id="PF05793">
    <property type="entry name" value="TFIIF_alpha"/>
    <property type="match status" value="1"/>
</dbReference>
<keyword evidence="11" id="KW-1185">Reference proteome</keyword>